<dbReference type="EMBL" id="VYQF01000001">
    <property type="protein sequence ID" value="KAA9040604.1"/>
    <property type="molecule type" value="Genomic_DNA"/>
</dbReference>
<gene>
    <name evidence="2" type="ORF">FW778_00755</name>
</gene>
<dbReference type="Proteomes" id="UP000326903">
    <property type="component" value="Unassembled WGS sequence"/>
</dbReference>
<accession>A0A5J5IL60</accession>
<evidence type="ECO:0000313" key="2">
    <source>
        <dbReference type="EMBL" id="KAA9040604.1"/>
    </source>
</evidence>
<evidence type="ECO:0000256" key="1">
    <source>
        <dbReference type="SAM" id="MobiDB-lite"/>
    </source>
</evidence>
<feature type="region of interest" description="Disordered" evidence="1">
    <location>
        <begin position="678"/>
        <end position="697"/>
    </location>
</feature>
<keyword evidence="3" id="KW-1185">Reference proteome</keyword>
<sequence>MTILRSALSSGSNFMRDGNNKFYSNVQWETYALYPAGVTIQQNYFGVDTCLGNMSFILKGNAALTTNGNGNNYVAGNVIIDGQGARKWVEFTGGTGNNFYVGGNFTVKNFTPFAETGVGNTNVHLRNLFITGTDTVGTFYCTTGDVSNSSFNGNFKLIADSNQTYALNYSSFLGANNLFQSGNLEFHDNKFGQNGIGSTILRTSYNEGGSFLMRDGLNKFFGNVQWETYALYPGSTTIQQNYYGADSCSGNMSFILKGNSYLTTNGNGNNYVAGNVVIDGQGARKWVQFTGGAGNTFNVGGNFTVKNFSPAAESGVGHTNVYLRNLFVAGTDTVGTFYCITGDINNSIFHGNFKLIADSIYIFALANSSFLGADNYFQSGSLDVQNNKMGQTNLGTTILKTAQNGGGLIYMRDGNNKFFGDVQWLAIAPPTGSTYFQQTFYGPDSCLGNLTVSAEGAASVNFAGNNLYIGKGLSLQNNGSGTIVHDNGSSAIYFIGADTANYSYSGSGAVPSLRNIGISRQGGLRLLSPLTCSGLILTRGIILSSSSNPMQLTNGAVVTGGGDSSYVDGALVKTGNTAFTFPLGENNVYAPISITAPALSTDVFKAQYFKTNPGIVYDSTQHDASLNHISRSEYWLLDRTNGTSTPKVTLSWNANRSGPVDMMNDLRIARWDGTAWKDEGNGNISGTNDEGTIQSLNNISNFSPLQ</sequence>
<dbReference type="RefSeq" id="WP_150412664.1">
    <property type="nucleotide sequence ID" value="NZ_VYQF01000001.1"/>
</dbReference>
<name>A0A5J5IL60_9BACT</name>
<evidence type="ECO:0000313" key="3">
    <source>
        <dbReference type="Proteomes" id="UP000326903"/>
    </source>
</evidence>
<organism evidence="2 3">
    <name type="scientific">Ginsengibacter hankyongi</name>
    <dbReference type="NCBI Taxonomy" id="2607284"/>
    <lineage>
        <taxon>Bacteria</taxon>
        <taxon>Pseudomonadati</taxon>
        <taxon>Bacteroidota</taxon>
        <taxon>Chitinophagia</taxon>
        <taxon>Chitinophagales</taxon>
        <taxon>Chitinophagaceae</taxon>
        <taxon>Ginsengibacter</taxon>
    </lineage>
</organism>
<reference evidence="2 3" key="1">
    <citation type="submission" date="2019-09" db="EMBL/GenBank/DDBJ databases">
        <title>Draft genome sequence of Ginsengibacter sp. BR5-29.</title>
        <authorList>
            <person name="Im W.-T."/>
        </authorList>
    </citation>
    <scope>NUCLEOTIDE SEQUENCE [LARGE SCALE GENOMIC DNA]</scope>
    <source>
        <strain evidence="2 3">BR5-29</strain>
    </source>
</reference>
<proteinExistence type="predicted"/>
<protein>
    <submittedName>
        <fullName evidence="2">Uncharacterized protein</fullName>
    </submittedName>
</protein>
<feature type="compositionally biased region" description="Polar residues" evidence="1">
    <location>
        <begin position="682"/>
        <end position="697"/>
    </location>
</feature>
<comment type="caution">
    <text evidence="2">The sequence shown here is derived from an EMBL/GenBank/DDBJ whole genome shotgun (WGS) entry which is preliminary data.</text>
</comment>
<dbReference type="AlphaFoldDB" id="A0A5J5IL60"/>